<feature type="transmembrane region" description="Helical" evidence="1">
    <location>
        <begin position="7"/>
        <end position="27"/>
    </location>
</feature>
<keyword evidence="1" id="KW-0472">Membrane</keyword>
<feature type="transmembrane region" description="Helical" evidence="1">
    <location>
        <begin position="451"/>
        <end position="470"/>
    </location>
</feature>
<gene>
    <name evidence="2" type="ORF">HGMM_F53C10C25</name>
</gene>
<evidence type="ECO:0008006" key="3">
    <source>
        <dbReference type="Google" id="ProtNLM"/>
    </source>
</evidence>
<dbReference type="AlphaFoldDB" id="H5SP65"/>
<dbReference type="EMBL" id="AP011789">
    <property type="protein sequence ID" value="BAL57951.1"/>
    <property type="molecule type" value="Genomic_DNA"/>
</dbReference>
<sequence length="506" mass="53343">MNPTTRWMILGGAVVAVVIIALGIFFLTRPPAAITAEFEGVVASGDAHAFVLKDVQAKDSRVTLCSRDNLAVRVERAPVSVNAGDRVAVKGEYHEKTCQVTVKSAEHSVRVTILAPVAIELEGVVARAGQESFTLSEVTVLSGPQPCSLERLIVQIESRSLLPSSALQAGDLVTVKGEYHAEDCTVRLSAPTHYVELRPVSIELEGIVSAGTPTQFALKSVVVLAGPQPCRLDNLPVQVKSEQAQTEPVQLSERVRVKGEYHPESCRVELASRQHSVERLPTTIKLQGTVAQVGSDQVILQSVRVLEGPQPCTTENLAVRVRGAAALRGGEGVEVVGEYNPKSCQVSVEQPTHSFARMSTPPVPVPPVTPPSVPQPPVVPPIPTPTGGLPLFISGGVSSIGPVLAFRGSVGMAFNNSLKGMISVGYGSGSIQKPELTKPVTFTVMPVDFTVWYSLGGGLHVGGGAGVLIVQGPKPKFSNTVPTVHIAIGFAITDFLMLSGGIAYVP</sequence>
<name>H5SP65_9BACT</name>
<organism evidence="2">
    <name type="scientific">uncultured Acetothermia bacterium</name>
    <dbReference type="NCBI Taxonomy" id="236499"/>
    <lineage>
        <taxon>Bacteria</taxon>
        <taxon>Candidatus Bipolaricaulota</taxon>
        <taxon>environmental samples</taxon>
    </lineage>
</organism>
<reference evidence="2" key="1">
    <citation type="journal article" date="2005" name="Environ. Microbiol.">
        <title>Genetic and functional properties of uncultivated thermophilic crenarchaeotes from a subsurface gold mine as revealed by analysis of genome fragments.</title>
        <authorList>
            <person name="Nunoura T."/>
            <person name="Hirayama H."/>
            <person name="Takami H."/>
            <person name="Oida H."/>
            <person name="Nishi S."/>
            <person name="Shimamura S."/>
            <person name="Suzuki Y."/>
            <person name="Inagaki F."/>
            <person name="Takai K."/>
            <person name="Nealson K.H."/>
            <person name="Horikoshi K."/>
        </authorList>
    </citation>
    <scope>NUCLEOTIDE SEQUENCE</scope>
</reference>
<proteinExistence type="predicted"/>
<keyword evidence="1" id="KW-1133">Transmembrane helix</keyword>
<evidence type="ECO:0000256" key="1">
    <source>
        <dbReference type="SAM" id="Phobius"/>
    </source>
</evidence>
<protein>
    <recommendedName>
        <fullName evidence="3">DUF5666 domain-containing protein</fullName>
    </recommendedName>
</protein>
<keyword evidence="1" id="KW-0812">Transmembrane</keyword>
<reference evidence="2" key="2">
    <citation type="journal article" date="2012" name="PLoS ONE">
        <title>A Deeply Branching Thermophilic Bacterium with an Ancient Acetyl-CoA Pathway Dominates a Subsurface Ecosystem.</title>
        <authorList>
            <person name="Takami H."/>
            <person name="Noguchi H."/>
            <person name="Takaki Y."/>
            <person name="Uchiyama I."/>
            <person name="Toyoda A."/>
            <person name="Nishi S."/>
            <person name="Chee G.-J."/>
            <person name="Arai W."/>
            <person name="Nunoura T."/>
            <person name="Itoh T."/>
            <person name="Hattori M."/>
            <person name="Takai K."/>
        </authorList>
    </citation>
    <scope>NUCLEOTIDE SEQUENCE</scope>
</reference>
<evidence type="ECO:0000313" key="2">
    <source>
        <dbReference type="EMBL" id="BAL57951.1"/>
    </source>
</evidence>
<accession>H5SP65</accession>
<feature type="transmembrane region" description="Helical" evidence="1">
    <location>
        <begin position="482"/>
        <end position="505"/>
    </location>
</feature>